<dbReference type="EMBL" id="WSRQ01000061">
    <property type="protein sequence ID" value="MVX66545.1"/>
    <property type="molecule type" value="Genomic_DNA"/>
</dbReference>
<evidence type="ECO:0000313" key="1">
    <source>
        <dbReference type="EMBL" id="MVX66545.1"/>
    </source>
</evidence>
<comment type="caution">
    <text evidence="1">The sequence shown here is derived from an EMBL/GenBank/DDBJ whole genome shotgun (WGS) entry which is preliminary data.</text>
</comment>
<dbReference type="Proteomes" id="UP000656077">
    <property type="component" value="Unassembled WGS sequence"/>
</dbReference>
<sequence>MRTIKTNHPWPVPTLKIRETCKTEFILLPNARNELNYLRYKILEKYYSKEYEAIDLNTNLWVMESFEGILMDVNVLGESRDALYLRTNSFELKSDDDFVITYGVNHTQTGKAVYYNSSFYGAKKLNGVSVIYSPDCEGSANEFFPKDCEVANNYYVYKMARKGRGDCVAIIPYSTGNPKGACYGVNNYQEAFIGFRLYLNQETLVGPAPYDVIWDQAILFRKKRYCQH</sequence>
<protein>
    <submittedName>
        <fullName evidence="1">Uncharacterized protein</fullName>
    </submittedName>
</protein>
<gene>
    <name evidence="1" type="ORF">GKZ28_23015</name>
</gene>
<organism evidence="1 2">
    <name type="scientific">Clostridium chromiireducens</name>
    <dbReference type="NCBI Taxonomy" id="225345"/>
    <lineage>
        <taxon>Bacteria</taxon>
        <taxon>Bacillati</taxon>
        <taxon>Bacillota</taxon>
        <taxon>Clostridia</taxon>
        <taxon>Eubacteriales</taxon>
        <taxon>Clostridiaceae</taxon>
        <taxon>Clostridium</taxon>
    </lineage>
</organism>
<reference evidence="1" key="1">
    <citation type="submission" date="2019-12" db="EMBL/GenBank/DDBJ databases">
        <title>Microbes associate with the intestines of laboratory mice.</title>
        <authorList>
            <person name="Navarre W."/>
            <person name="Wong E."/>
        </authorList>
    </citation>
    <scope>NUCLEOTIDE SEQUENCE</scope>
    <source>
        <strain evidence="1">NM79_F5</strain>
    </source>
</reference>
<evidence type="ECO:0000313" key="2">
    <source>
        <dbReference type="Proteomes" id="UP000656077"/>
    </source>
</evidence>
<proteinExistence type="predicted"/>
<name>A0A964RRU6_9CLOT</name>
<accession>A0A964RRU6</accession>
<dbReference type="AlphaFoldDB" id="A0A964RRU6"/>